<evidence type="ECO:0000313" key="3">
    <source>
        <dbReference type="Proteomes" id="UP001210211"/>
    </source>
</evidence>
<feature type="transmembrane region" description="Helical" evidence="1">
    <location>
        <begin position="84"/>
        <end position="104"/>
    </location>
</feature>
<dbReference type="AlphaFoldDB" id="A0AAD5ZE62"/>
<dbReference type="Proteomes" id="UP001210211">
    <property type="component" value="Unassembled WGS sequence"/>
</dbReference>
<keyword evidence="1" id="KW-1133">Transmembrane helix</keyword>
<reference evidence="2 3" key="1">
    <citation type="journal article" date="2022" name="Cell">
        <title>Repeat-based holocentromeres influence genome architecture and karyotype evolution.</title>
        <authorList>
            <person name="Hofstatter P.G."/>
            <person name="Thangavel G."/>
            <person name="Lux T."/>
            <person name="Neumann P."/>
            <person name="Vondrak T."/>
            <person name="Novak P."/>
            <person name="Zhang M."/>
            <person name="Costa L."/>
            <person name="Castellani M."/>
            <person name="Scott A."/>
            <person name="Toegelov H."/>
            <person name="Fuchs J."/>
            <person name="Mata-Sucre Y."/>
            <person name="Dias Y."/>
            <person name="Vanzela A.L.L."/>
            <person name="Huettel B."/>
            <person name="Almeida C.C.S."/>
            <person name="Simkova H."/>
            <person name="Souza G."/>
            <person name="Pedrosa-Harand A."/>
            <person name="Macas J."/>
            <person name="Mayer K.F.X."/>
            <person name="Houben A."/>
            <person name="Marques A."/>
        </authorList>
    </citation>
    <scope>NUCLEOTIDE SEQUENCE [LARGE SCALE GENOMIC DNA]</scope>
    <source>
        <strain evidence="2">RhyTen1mFocal</strain>
    </source>
</reference>
<proteinExistence type="predicted"/>
<dbReference type="Pfam" id="PF15159">
    <property type="entry name" value="PIG-Y"/>
    <property type="match status" value="1"/>
</dbReference>
<accession>A0AAD5ZE62</accession>
<evidence type="ECO:0000256" key="1">
    <source>
        <dbReference type="SAM" id="Phobius"/>
    </source>
</evidence>
<protein>
    <submittedName>
        <fullName evidence="2">Uncharacterized protein</fullName>
    </submittedName>
</protein>
<dbReference type="PANTHER" id="PTHR36485:SF1">
    <property type="entry name" value="TRANSMEMBRANE PROTEIN"/>
    <property type="match status" value="1"/>
</dbReference>
<dbReference type="PANTHER" id="PTHR36485">
    <property type="entry name" value="OS01G0939000 PROTEIN"/>
    <property type="match status" value="1"/>
</dbReference>
<comment type="caution">
    <text evidence="2">The sequence shown here is derived from an EMBL/GenBank/DDBJ whole genome shotgun (WGS) entry which is preliminary data.</text>
</comment>
<evidence type="ECO:0000313" key="2">
    <source>
        <dbReference type="EMBL" id="KAJ3691746.1"/>
    </source>
</evidence>
<keyword evidence="1" id="KW-0472">Membrane</keyword>
<gene>
    <name evidence="2" type="ORF">LUZ61_020910</name>
</gene>
<dbReference type="EMBL" id="JAMRDG010000002">
    <property type="protein sequence ID" value="KAJ3691746.1"/>
    <property type="molecule type" value="Genomic_DNA"/>
</dbReference>
<feature type="transmembrane region" description="Helical" evidence="1">
    <location>
        <begin position="41"/>
        <end position="64"/>
    </location>
</feature>
<sequence length="113" mass="13325">MRYKLNERGFLSFNWLGDQSRVRKQMSDQLDLTLQNFNRRVVTRLAFIASGVISFLLFFFAASFSKLLPPFHNQILRAIQNDRYCCLLVPLTIPVIMIAVYLHWLTMKLFKHA</sequence>
<dbReference type="InterPro" id="IPR029164">
    <property type="entry name" value="PIG-Y"/>
</dbReference>
<name>A0AAD5ZE62_9POAL</name>
<keyword evidence="3" id="KW-1185">Reference proteome</keyword>
<organism evidence="2 3">
    <name type="scientific">Rhynchospora tenuis</name>
    <dbReference type="NCBI Taxonomy" id="198213"/>
    <lineage>
        <taxon>Eukaryota</taxon>
        <taxon>Viridiplantae</taxon>
        <taxon>Streptophyta</taxon>
        <taxon>Embryophyta</taxon>
        <taxon>Tracheophyta</taxon>
        <taxon>Spermatophyta</taxon>
        <taxon>Magnoliopsida</taxon>
        <taxon>Liliopsida</taxon>
        <taxon>Poales</taxon>
        <taxon>Cyperaceae</taxon>
        <taxon>Cyperoideae</taxon>
        <taxon>Rhynchosporeae</taxon>
        <taxon>Rhynchospora</taxon>
    </lineage>
</organism>
<keyword evidence="1" id="KW-0812">Transmembrane</keyword>